<evidence type="ECO:0000256" key="11">
    <source>
        <dbReference type="ARBA" id="ARBA00023235"/>
    </source>
</evidence>
<feature type="domain" description="YjeF N-terminal" evidence="21">
    <location>
        <begin position="10"/>
        <end position="197"/>
    </location>
</feature>
<feature type="binding site" evidence="17">
    <location>
        <position position="309"/>
    </location>
    <ligand>
        <name>(6S)-NADPHX</name>
        <dbReference type="ChEBI" id="CHEBI:64076"/>
    </ligand>
</feature>
<comment type="similarity">
    <text evidence="17">Belongs to the NnrD/CARKD family.</text>
</comment>
<keyword evidence="11 18" id="KW-0413">Isomerase</keyword>
<comment type="catalytic activity">
    <reaction evidence="15 17 19">
        <text>(6S)-NADHX + ADP = AMP + phosphate + NADH + H(+)</text>
        <dbReference type="Rhea" id="RHEA:32223"/>
        <dbReference type="ChEBI" id="CHEBI:15378"/>
        <dbReference type="ChEBI" id="CHEBI:43474"/>
        <dbReference type="ChEBI" id="CHEBI:57945"/>
        <dbReference type="ChEBI" id="CHEBI:64074"/>
        <dbReference type="ChEBI" id="CHEBI:456215"/>
        <dbReference type="ChEBI" id="CHEBI:456216"/>
        <dbReference type="EC" id="4.2.1.136"/>
    </reaction>
</comment>
<dbReference type="PANTHER" id="PTHR12592:SF0">
    <property type="entry name" value="ATP-DEPENDENT (S)-NAD(P)H-HYDRATE DEHYDRATASE"/>
    <property type="match status" value="1"/>
</dbReference>
<dbReference type="Gene3D" id="3.40.1190.20">
    <property type="match status" value="1"/>
</dbReference>
<dbReference type="EC" id="5.1.99.6" evidence="19"/>
<evidence type="ECO:0000256" key="7">
    <source>
        <dbReference type="ARBA" id="ARBA00022840"/>
    </source>
</evidence>
<dbReference type="AlphaFoldDB" id="A0A1L7D665"/>
<feature type="binding site" evidence="17">
    <location>
        <begin position="393"/>
        <end position="397"/>
    </location>
    <ligand>
        <name>AMP</name>
        <dbReference type="ChEBI" id="CHEBI:456215"/>
    </ligand>
</feature>
<evidence type="ECO:0000256" key="8">
    <source>
        <dbReference type="ARBA" id="ARBA00022857"/>
    </source>
</evidence>
<comment type="function">
    <text evidence="14 19">Bifunctional enzyme that catalyzes the epimerization of the S- and R-forms of NAD(P)HX and the dehydration of the S-form of NAD(P)HX at the expense of ADP, which is converted to AMP. This allows the repair of both epimers of NAD(P)HX, a damaged form of NAD(P)H that is a result of enzymatic or heat-dependent hydration.</text>
</comment>
<feature type="binding site" evidence="18">
    <location>
        <position position="60"/>
    </location>
    <ligand>
        <name>K(+)</name>
        <dbReference type="ChEBI" id="CHEBI:29103"/>
    </ligand>
</feature>
<keyword evidence="13" id="KW-0511">Multifunctional enzyme</keyword>
<comment type="cofactor">
    <cofactor evidence="18 19">
        <name>K(+)</name>
        <dbReference type="ChEBI" id="CHEBI:29103"/>
    </cofactor>
    <text evidence="18 19">Binds 1 potassium ion per subunit.</text>
</comment>
<keyword evidence="12 17" id="KW-0456">Lyase</keyword>
<reference evidence="22 23" key="1">
    <citation type="submission" date="2014-08" db="EMBL/GenBank/DDBJ databases">
        <title>Complete genome sequence of Corynebacterium phocae M408/89/1(T)(=DSM 44612(T)), isolated from the common seal (Phoca vitulina).</title>
        <authorList>
            <person name="Ruckert C."/>
            <person name="Albersmeier A."/>
            <person name="Winkler A."/>
            <person name="Kalinowski J."/>
        </authorList>
    </citation>
    <scope>NUCLEOTIDE SEQUENCE [LARGE SCALE GENOMIC DNA]</scope>
    <source>
        <strain evidence="22 23">M408/89/1</strain>
    </source>
</reference>
<dbReference type="PROSITE" id="PS51385">
    <property type="entry name" value="YJEF_N"/>
    <property type="match status" value="1"/>
</dbReference>
<dbReference type="InterPro" id="IPR030677">
    <property type="entry name" value="Nnr"/>
</dbReference>
<comment type="catalytic activity">
    <reaction evidence="1 18 19">
        <text>(6R)-NADHX = (6S)-NADHX</text>
        <dbReference type="Rhea" id="RHEA:32215"/>
        <dbReference type="ChEBI" id="CHEBI:64074"/>
        <dbReference type="ChEBI" id="CHEBI:64075"/>
        <dbReference type="EC" id="5.1.99.6"/>
    </reaction>
</comment>
<evidence type="ECO:0000256" key="6">
    <source>
        <dbReference type="ARBA" id="ARBA00022741"/>
    </source>
</evidence>
<dbReference type="InterPro" id="IPR004443">
    <property type="entry name" value="YjeF_N_dom"/>
</dbReference>
<protein>
    <recommendedName>
        <fullName evidence="19">Bifunctional NAD(P)H-hydrate repair enzyme</fullName>
    </recommendedName>
    <alternativeName>
        <fullName evidence="19">Nicotinamide nucleotide repair protein</fullName>
    </alternativeName>
    <domain>
        <recommendedName>
            <fullName evidence="19">ADP-dependent (S)-NAD(P)H-hydrate dehydratase</fullName>
            <ecNumber evidence="19">4.2.1.136</ecNumber>
        </recommendedName>
        <alternativeName>
            <fullName evidence="19">ADP-dependent NAD(P)HX dehydratase</fullName>
        </alternativeName>
    </domain>
    <domain>
        <recommendedName>
            <fullName evidence="19">NAD(P)H-hydrate epimerase</fullName>
            <ecNumber evidence="19">5.1.99.6</ecNumber>
        </recommendedName>
    </domain>
</protein>
<feature type="binding site" evidence="18">
    <location>
        <begin position="59"/>
        <end position="63"/>
    </location>
    <ligand>
        <name>(6S)-NADPHX</name>
        <dbReference type="ChEBI" id="CHEBI:64076"/>
    </ligand>
</feature>
<evidence type="ECO:0000259" key="20">
    <source>
        <dbReference type="PROSITE" id="PS51383"/>
    </source>
</evidence>
<dbReference type="EMBL" id="CP009249">
    <property type="protein sequence ID" value="APT93483.1"/>
    <property type="molecule type" value="Genomic_DNA"/>
</dbReference>
<dbReference type="STRING" id="161895.CPHO_11945"/>
<comment type="cofactor">
    <cofactor evidence="17">
        <name>Mg(2+)</name>
        <dbReference type="ChEBI" id="CHEBI:18420"/>
    </cofactor>
</comment>
<dbReference type="InterPro" id="IPR029056">
    <property type="entry name" value="Ribokinase-like"/>
</dbReference>
<keyword evidence="9 18" id="KW-0630">Potassium</keyword>
<evidence type="ECO:0000256" key="12">
    <source>
        <dbReference type="ARBA" id="ARBA00023239"/>
    </source>
</evidence>
<feature type="domain" description="YjeF C-terminal" evidence="20">
    <location>
        <begin position="223"/>
        <end position="479"/>
    </location>
</feature>
<dbReference type="InterPro" id="IPR036652">
    <property type="entry name" value="YjeF_N_dom_sf"/>
</dbReference>
<sequence length="483" mass="48885">MKPAYSVEAVRATEEQLLALQSEPDQLMQLAADAVARAATDLLGDPTRGPVVILAGPGGNGGDGLYAGAALLKEGYEVSAHVLGPAQPRALDAFLAAGGTMCAQPSPDTALVIDAVAGLGSARGLDGAALEIASRAPLVLAVDMPTGIDANTGQAADNAVRAHATVTFGAPRAGHVHAPECGEVVIADLALPGAPTFAAALARYEPAGYLNHIGGRAWFGAEKAGGPPFYDPTPGIDANKYSGGVVGIAAGSQQYPGAGILAATAAVRATPAMVRFIGDSAITNLVPELVVHASVKEAGRVQAWVVGPGRGTNAQAMAELEHIVNQGLPTVIDADAITLLAQRDIALHEQVIVTPHWGEFQRLYSALVGPPEGSRAEMSRELAARLGCHVLLKGRVSTVDGFYGINAGNSFAATPGSGDVLSGILGATLAMRGDPVASALQAVAIQAHAAEIAATTAEGYAPCSASQIAEAVQQATARMIRTN</sequence>
<comment type="caution">
    <text evidence="18">Lacks conserved residue(s) required for the propagation of feature annotation.</text>
</comment>
<feature type="binding site" evidence="17">
    <location>
        <position position="356"/>
    </location>
    <ligand>
        <name>(6S)-NADPHX</name>
        <dbReference type="ChEBI" id="CHEBI:64076"/>
    </ligand>
</feature>
<dbReference type="GO" id="GO:0052855">
    <property type="term" value="F:ADP-dependent NAD(P)H-hydrate dehydratase activity"/>
    <property type="evidence" value="ECO:0007669"/>
    <property type="project" value="UniProtKB-UniRule"/>
</dbReference>
<comment type="catalytic activity">
    <reaction evidence="16 17 19">
        <text>(6S)-NADPHX + ADP = AMP + phosphate + NADPH + H(+)</text>
        <dbReference type="Rhea" id="RHEA:32235"/>
        <dbReference type="ChEBI" id="CHEBI:15378"/>
        <dbReference type="ChEBI" id="CHEBI:43474"/>
        <dbReference type="ChEBI" id="CHEBI:57783"/>
        <dbReference type="ChEBI" id="CHEBI:64076"/>
        <dbReference type="ChEBI" id="CHEBI:456215"/>
        <dbReference type="ChEBI" id="CHEBI:456216"/>
        <dbReference type="EC" id="4.2.1.136"/>
    </reaction>
</comment>
<feature type="binding site" evidence="18">
    <location>
        <position position="114"/>
    </location>
    <ligand>
        <name>K(+)</name>
        <dbReference type="ChEBI" id="CHEBI:29103"/>
    </ligand>
</feature>
<dbReference type="SUPFAM" id="SSF53613">
    <property type="entry name" value="Ribokinase-like"/>
    <property type="match status" value="1"/>
</dbReference>
<keyword evidence="5 18" id="KW-0479">Metal-binding</keyword>
<comment type="function">
    <text evidence="18">Catalyzes the epimerization of the S- and R-forms of NAD(P)HX, a damaged form of NAD(P)H that is a result of enzymatic or heat-dependent hydration. This is a prerequisite for the S-specific NAD(P)H-hydrate dehydratase to allow the repair of both epimers of NAD(P)HX.</text>
</comment>
<keyword evidence="10 17" id="KW-0520">NAD</keyword>
<dbReference type="Proteomes" id="UP000185491">
    <property type="component" value="Chromosome"/>
</dbReference>
<comment type="function">
    <text evidence="17">Catalyzes the dehydration of the S-form of NAD(P)HX at the expense of ADP, which is converted to AMP. Together with NAD(P)HX epimerase, which catalyzes the epimerization of the S- and R-forms, the enzyme allows the repair of both epimers of NAD(P)HX, a damaged form of NAD(P)H that is a result of enzymatic or heat-dependent hydration.</text>
</comment>
<name>A0A1L7D665_9CORY</name>
<dbReference type="OrthoDB" id="9806925at2"/>
<dbReference type="SUPFAM" id="SSF64153">
    <property type="entry name" value="YjeF N-terminal domain-like"/>
    <property type="match status" value="1"/>
</dbReference>
<feature type="binding site" evidence="18">
    <location>
        <position position="146"/>
    </location>
    <ligand>
        <name>K(+)</name>
        <dbReference type="ChEBI" id="CHEBI:29103"/>
    </ligand>
</feature>
<dbReference type="EC" id="4.2.1.136" evidence="19"/>
<accession>A0A1L7D665</accession>
<feature type="binding site" evidence="17">
    <location>
        <position position="258"/>
    </location>
    <ligand>
        <name>(6S)-NADPHX</name>
        <dbReference type="ChEBI" id="CHEBI:64076"/>
    </ligand>
</feature>
<evidence type="ECO:0000256" key="17">
    <source>
        <dbReference type="HAMAP-Rule" id="MF_01965"/>
    </source>
</evidence>
<comment type="similarity">
    <text evidence="4 19">In the C-terminal section; belongs to the NnrD/CARKD family.</text>
</comment>
<dbReference type="KEGG" id="cpho:CPHO_11945"/>
<dbReference type="GO" id="GO:0110051">
    <property type="term" value="P:metabolite repair"/>
    <property type="evidence" value="ECO:0007669"/>
    <property type="project" value="TreeGrafter"/>
</dbReference>
<feature type="binding site" evidence="18">
    <location>
        <begin position="118"/>
        <end position="124"/>
    </location>
    <ligand>
        <name>(6S)-NADPHX</name>
        <dbReference type="ChEBI" id="CHEBI:64076"/>
    </ligand>
</feature>
<dbReference type="Pfam" id="PF03853">
    <property type="entry name" value="YjeF_N"/>
    <property type="match status" value="1"/>
</dbReference>
<dbReference type="Gene3D" id="3.40.50.10260">
    <property type="entry name" value="YjeF N-terminal domain"/>
    <property type="match status" value="1"/>
</dbReference>
<keyword evidence="23" id="KW-1185">Reference proteome</keyword>
<dbReference type="Pfam" id="PF01256">
    <property type="entry name" value="Carb_kinase"/>
    <property type="match status" value="1"/>
</dbReference>
<evidence type="ECO:0000256" key="1">
    <source>
        <dbReference type="ARBA" id="ARBA00000013"/>
    </source>
</evidence>
<feature type="binding site" evidence="17">
    <location>
        <position position="419"/>
    </location>
    <ligand>
        <name>(6S)-NADPHX</name>
        <dbReference type="ChEBI" id="CHEBI:64076"/>
    </ligand>
</feature>
<evidence type="ECO:0000256" key="9">
    <source>
        <dbReference type="ARBA" id="ARBA00022958"/>
    </source>
</evidence>
<dbReference type="GO" id="GO:0052856">
    <property type="term" value="F:NAD(P)HX epimerase activity"/>
    <property type="evidence" value="ECO:0007669"/>
    <property type="project" value="UniProtKB-UniRule"/>
</dbReference>
<feature type="binding site" evidence="17">
    <location>
        <position position="418"/>
    </location>
    <ligand>
        <name>AMP</name>
        <dbReference type="ChEBI" id="CHEBI:456215"/>
    </ligand>
</feature>
<dbReference type="InterPro" id="IPR000631">
    <property type="entry name" value="CARKD"/>
</dbReference>
<dbReference type="RefSeq" id="WP_075736118.1">
    <property type="nucleotide sequence ID" value="NZ_CP009249.1"/>
</dbReference>
<keyword evidence="6 17" id="KW-0547">Nucleotide-binding</keyword>
<evidence type="ECO:0000313" key="22">
    <source>
        <dbReference type="EMBL" id="APT93483.1"/>
    </source>
</evidence>
<evidence type="ECO:0000256" key="2">
    <source>
        <dbReference type="ARBA" id="ARBA00000909"/>
    </source>
</evidence>
<evidence type="ECO:0000259" key="21">
    <source>
        <dbReference type="PROSITE" id="PS51385"/>
    </source>
</evidence>
<evidence type="ECO:0000256" key="13">
    <source>
        <dbReference type="ARBA" id="ARBA00023268"/>
    </source>
</evidence>
<comment type="subunit">
    <text evidence="17">Homotetramer.</text>
</comment>
<dbReference type="HAMAP" id="MF_01965">
    <property type="entry name" value="NADHX_dehydratase"/>
    <property type="match status" value="1"/>
</dbReference>
<dbReference type="PANTHER" id="PTHR12592">
    <property type="entry name" value="ATP-DEPENDENT (S)-NAD(P)H-HYDRATE DEHYDRATASE FAMILY MEMBER"/>
    <property type="match status" value="1"/>
</dbReference>
<evidence type="ECO:0000256" key="3">
    <source>
        <dbReference type="ARBA" id="ARBA00006001"/>
    </source>
</evidence>
<feature type="binding site" evidence="18">
    <location>
        <position position="143"/>
    </location>
    <ligand>
        <name>(6S)-NADPHX</name>
        <dbReference type="ChEBI" id="CHEBI:64076"/>
    </ligand>
</feature>
<evidence type="ECO:0000256" key="4">
    <source>
        <dbReference type="ARBA" id="ARBA00009524"/>
    </source>
</evidence>
<evidence type="ECO:0000256" key="16">
    <source>
        <dbReference type="ARBA" id="ARBA00049209"/>
    </source>
</evidence>
<dbReference type="GO" id="GO:0046872">
    <property type="term" value="F:metal ion binding"/>
    <property type="evidence" value="ECO:0007669"/>
    <property type="project" value="UniProtKB-UniRule"/>
</dbReference>
<organism evidence="22 23">
    <name type="scientific">Corynebacterium phocae</name>
    <dbReference type="NCBI Taxonomy" id="161895"/>
    <lineage>
        <taxon>Bacteria</taxon>
        <taxon>Bacillati</taxon>
        <taxon>Actinomycetota</taxon>
        <taxon>Actinomycetes</taxon>
        <taxon>Mycobacteriales</taxon>
        <taxon>Corynebacteriaceae</taxon>
        <taxon>Corynebacterium</taxon>
    </lineage>
</organism>
<dbReference type="HAMAP" id="MF_01966">
    <property type="entry name" value="NADHX_epimerase"/>
    <property type="match status" value="1"/>
</dbReference>
<evidence type="ECO:0000256" key="10">
    <source>
        <dbReference type="ARBA" id="ARBA00023027"/>
    </source>
</evidence>
<comment type="catalytic activity">
    <reaction evidence="2 18 19">
        <text>(6R)-NADPHX = (6S)-NADPHX</text>
        <dbReference type="Rhea" id="RHEA:32227"/>
        <dbReference type="ChEBI" id="CHEBI:64076"/>
        <dbReference type="ChEBI" id="CHEBI:64077"/>
        <dbReference type="EC" id="5.1.99.6"/>
    </reaction>
</comment>
<evidence type="ECO:0000256" key="5">
    <source>
        <dbReference type="ARBA" id="ARBA00022723"/>
    </source>
</evidence>
<dbReference type="PROSITE" id="PS51383">
    <property type="entry name" value="YJEF_C_3"/>
    <property type="match status" value="1"/>
</dbReference>
<comment type="similarity">
    <text evidence="3 19">In the N-terminal section; belongs to the NnrE/AIBP family.</text>
</comment>
<dbReference type="GO" id="GO:0005524">
    <property type="term" value="F:ATP binding"/>
    <property type="evidence" value="ECO:0007669"/>
    <property type="project" value="UniProtKB-UniRule"/>
</dbReference>
<keyword evidence="8 17" id="KW-0521">NADP</keyword>
<evidence type="ECO:0000256" key="18">
    <source>
        <dbReference type="HAMAP-Rule" id="MF_01966"/>
    </source>
</evidence>
<gene>
    <name evidence="18" type="primary">nnrE</name>
    <name evidence="17" type="synonym">nnrD</name>
    <name evidence="22" type="ORF">CPHO_11945</name>
</gene>
<evidence type="ECO:0000313" key="23">
    <source>
        <dbReference type="Proteomes" id="UP000185491"/>
    </source>
</evidence>
<comment type="similarity">
    <text evidence="18">Belongs to the NnrE/AIBP family.</text>
</comment>
<evidence type="ECO:0000256" key="15">
    <source>
        <dbReference type="ARBA" id="ARBA00048238"/>
    </source>
</evidence>
<proteinExistence type="inferred from homology"/>
<keyword evidence="7 17" id="KW-0067">ATP-binding</keyword>
<dbReference type="CDD" id="cd01171">
    <property type="entry name" value="YXKO-related"/>
    <property type="match status" value="1"/>
</dbReference>
<dbReference type="GO" id="GO:0046496">
    <property type="term" value="P:nicotinamide nucleotide metabolic process"/>
    <property type="evidence" value="ECO:0007669"/>
    <property type="project" value="UniProtKB-UniRule"/>
</dbReference>
<evidence type="ECO:0000256" key="19">
    <source>
        <dbReference type="PIRNR" id="PIRNR017184"/>
    </source>
</evidence>
<evidence type="ECO:0000256" key="14">
    <source>
        <dbReference type="ARBA" id="ARBA00025153"/>
    </source>
</evidence>
<dbReference type="PIRSF" id="PIRSF017184">
    <property type="entry name" value="Nnr"/>
    <property type="match status" value="1"/>
</dbReference>